<dbReference type="SUPFAM" id="SSF52172">
    <property type="entry name" value="CheY-like"/>
    <property type="match status" value="1"/>
</dbReference>
<dbReference type="PANTHER" id="PTHR43228">
    <property type="entry name" value="TWO-COMPONENT RESPONSE REGULATOR"/>
    <property type="match status" value="1"/>
</dbReference>
<dbReference type="GO" id="GO:0000160">
    <property type="term" value="P:phosphorelay signal transduction system"/>
    <property type="evidence" value="ECO:0007669"/>
    <property type="project" value="InterPro"/>
</dbReference>
<reference evidence="3 4" key="1">
    <citation type="submission" date="2019-10" db="EMBL/GenBank/DDBJ databases">
        <authorList>
            <person name="Palmer J.M."/>
        </authorList>
    </citation>
    <scope>NUCLEOTIDE SEQUENCE [LARGE SCALE GENOMIC DNA]</scope>
    <source>
        <strain evidence="3 4">TWF696</strain>
    </source>
</reference>
<dbReference type="Gene3D" id="3.40.50.2300">
    <property type="match status" value="1"/>
</dbReference>
<sequence>MQPAIAAAVAPGEPLSLQDFIDRLEAPTLVLDFRLNIKIEDARVADTKLAHNAVCERDAFKAAFDGFLAQPLETLVGRGDKVGVPISIGENLEGAGKKDVAGSSWLCCKLGKCSIWSMRTEETDGDAQTTRNLAGSISDAEVASVDGEVVPPSREEQLYRRLDDLQAPLNSFYKLSEQALKDAETARKLESSTDLNLTESLSHRLAQIELNLRTLTSGLSLLKDLSSISDIQPPPSTSPSHPKRTSPLSDKLLLHSIRNRAHTSIYDPPISPCSSWRDYVPSGQLEPYIPTLRVLIVEDNRINQRLQSKFTQKIGVLEDYITIAKDGVEGLEILEGMAKFGQFPDIMIVDNAMPRLDGYGFLEEFRNRWPAARTRIVGATAHKVFPGIEERFQKLGAHTVIAKPLRFNDIKTNVEIAANLKMSREIEFRGKL</sequence>
<dbReference type="Proteomes" id="UP001375240">
    <property type="component" value="Unassembled WGS sequence"/>
</dbReference>
<evidence type="ECO:0000256" key="1">
    <source>
        <dbReference type="PROSITE-ProRule" id="PRU00169"/>
    </source>
</evidence>
<dbReference type="InterPro" id="IPR001789">
    <property type="entry name" value="Sig_transdc_resp-reg_receiver"/>
</dbReference>
<keyword evidence="4" id="KW-1185">Reference proteome</keyword>
<dbReference type="SMART" id="SM00448">
    <property type="entry name" value="REC"/>
    <property type="match status" value="1"/>
</dbReference>
<name>A0AAV9UGD6_9PEZI</name>
<evidence type="ECO:0000313" key="4">
    <source>
        <dbReference type="Proteomes" id="UP001375240"/>
    </source>
</evidence>
<dbReference type="PROSITE" id="PS50110">
    <property type="entry name" value="RESPONSE_REGULATORY"/>
    <property type="match status" value="1"/>
</dbReference>
<accession>A0AAV9UGD6</accession>
<organism evidence="3 4">
    <name type="scientific">Orbilia brochopaga</name>
    <dbReference type="NCBI Taxonomy" id="3140254"/>
    <lineage>
        <taxon>Eukaryota</taxon>
        <taxon>Fungi</taxon>
        <taxon>Dikarya</taxon>
        <taxon>Ascomycota</taxon>
        <taxon>Pezizomycotina</taxon>
        <taxon>Orbiliomycetes</taxon>
        <taxon>Orbiliales</taxon>
        <taxon>Orbiliaceae</taxon>
        <taxon>Orbilia</taxon>
    </lineage>
</organism>
<dbReference type="PANTHER" id="PTHR43228:SF1">
    <property type="entry name" value="TWO-COMPONENT RESPONSE REGULATOR ARR22"/>
    <property type="match status" value="1"/>
</dbReference>
<evidence type="ECO:0000313" key="3">
    <source>
        <dbReference type="EMBL" id="KAK6341495.1"/>
    </source>
</evidence>
<dbReference type="EMBL" id="JAVHNQ010000007">
    <property type="protein sequence ID" value="KAK6341495.1"/>
    <property type="molecule type" value="Genomic_DNA"/>
</dbReference>
<protein>
    <recommendedName>
        <fullName evidence="2">Response regulatory domain-containing protein</fullName>
    </recommendedName>
</protein>
<dbReference type="InterPro" id="IPR011006">
    <property type="entry name" value="CheY-like_superfamily"/>
</dbReference>
<comment type="caution">
    <text evidence="3">The sequence shown here is derived from an EMBL/GenBank/DDBJ whole genome shotgun (WGS) entry which is preliminary data.</text>
</comment>
<dbReference type="CDD" id="cd17546">
    <property type="entry name" value="REC_hyHK_CKI1_RcsC-like"/>
    <property type="match status" value="1"/>
</dbReference>
<evidence type="ECO:0000259" key="2">
    <source>
        <dbReference type="PROSITE" id="PS50110"/>
    </source>
</evidence>
<keyword evidence="1" id="KW-0597">Phosphoprotein</keyword>
<gene>
    <name evidence="3" type="ORF">TWF696_008568</name>
</gene>
<dbReference type="InterPro" id="IPR052048">
    <property type="entry name" value="ST_Response_Regulator"/>
</dbReference>
<dbReference type="AlphaFoldDB" id="A0AAV9UGD6"/>
<feature type="modified residue" description="4-aspartylphosphate" evidence="1">
    <location>
        <position position="350"/>
    </location>
</feature>
<dbReference type="Pfam" id="PF00072">
    <property type="entry name" value="Response_reg"/>
    <property type="match status" value="1"/>
</dbReference>
<proteinExistence type="predicted"/>
<feature type="domain" description="Response regulatory" evidence="2">
    <location>
        <begin position="293"/>
        <end position="418"/>
    </location>
</feature>